<feature type="transmembrane region" description="Helical" evidence="2">
    <location>
        <begin position="75"/>
        <end position="95"/>
    </location>
</feature>
<keyword evidence="4" id="KW-1185">Reference proteome</keyword>
<dbReference type="Proteomes" id="UP001500320">
    <property type="component" value="Unassembled WGS sequence"/>
</dbReference>
<feature type="transmembrane region" description="Helical" evidence="2">
    <location>
        <begin position="148"/>
        <end position="168"/>
    </location>
</feature>
<proteinExistence type="predicted"/>
<accession>A0ABP6MNJ5</accession>
<evidence type="ECO:0000313" key="3">
    <source>
        <dbReference type="EMBL" id="GAA3120583.1"/>
    </source>
</evidence>
<protein>
    <submittedName>
        <fullName evidence="3">Uncharacterized protein</fullName>
    </submittedName>
</protein>
<evidence type="ECO:0000256" key="1">
    <source>
        <dbReference type="SAM" id="MobiDB-lite"/>
    </source>
</evidence>
<evidence type="ECO:0000256" key="2">
    <source>
        <dbReference type="SAM" id="Phobius"/>
    </source>
</evidence>
<keyword evidence="2" id="KW-1133">Transmembrane helix</keyword>
<feature type="transmembrane region" description="Helical" evidence="2">
    <location>
        <begin position="33"/>
        <end position="55"/>
    </location>
</feature>
<reference evidence="4" key="1">
    <citation type="journal article" date="2019" name="Int. J. Syst. Evol. Microbiol.">
        <title>The Global Catalogue of Microorganisms (GCM) 10K type strain sequencing project: providing services to taxonomists for standard genome sequencing and annotation.</title>
        <authorList>
            <consortium name="The Broad Institute Genomics Platform"/>
            <consortium name="The Broad Institute Genome Sequencing Center for Infectious Disease"/>
            <person name="Wu L."/>
            <person name="Ma J."/>
        </authorList>
    </citation>
    <scope>NUCLEOTIDE SEQUENCE [LARGE SCALE GENOMIC DNA]</scope>
    <source>
        <strain evidence="4">JCM 9373</strain>
    </source>
</reference>
<dbReference type="EMBL" id="BAAAUT010000005">
    <property type="protein sequence ID" value="GAA3120583.1"/>
    <property type="molecule type" value="Genomic_DNA"/>
</dbReference>
<sequence>MPEAEDICRFAAFVAMVAATGELEAEAVGMRHVVGLLVGLVTTAVLLLGAGWTVAEAGLVIQPGGGVAALPADERRTWTVLAVMAGTGLLLGLVAAGRVSPLAAFVPSVTLLAWTVVYALDSGRALGFVPDTPSFHQALLQSGRGMTVLLTTGVYALLGVALFVPVLLPSRWRGPGGDEGEEDDDESYWSARED</sequence>
<keyword evidence="2" id="KW-0812">Transmembrane</keyword>
<gene>
    <name evidence="3" type="ORF">GCM10010466_09400</name>
</gene>
<comment type="caution">
    <text evidence="3">The sequence shown here is derived from an EMBL/GenBank/DDBJ whole genome shotgun (WGS) entry which is preliminary data.</text>
</comment>
<feature type="transmembrane region" description="Helical" evidence="2">
    <location>
        <begin position="102"/>
        <end position="120"/>
    </location>
</feature>
<organism evidence="3 4">
    <name type="scientific">Planomonospora alba</name>
    <dbReference type="NCBI Taxonomy" id="161354"/>
    <lineage>
        <taxon>Bacteria</taxon>
        <taxon>Bacillati</taxon>
        <taxon>Actinomycetota</taxon>
        <taxon>Actinomycetes</taxon>
        <taxon>Streptosporangiales</taxon>
        <taxon>Streptosporangiaceae</taxon>
        <taxon>Planomonospora</taxon>
    </lineage>
</organism>
<keyword evidence="2" id="KW-0472">Membrane</keyword>
<feature type="region of interest" description="Disordered" evidence="1">
    <location>
        <begin position="174"/>
        <end position="194"/>
    </location>
</feature>
<evidence type="ECO:0000313" key="4">
    <source>
        <dbReference type="Proteomes" id="UP001500320"/>
    </source>
</evidence>
<feature type="compositionally biased region" description="Acidic residues" evidence="1">
    <location>
        <begin position="178"/>
        <end position="187"/>
    </location>
</feature>
<name>A0ABP6MNJ5_9ACTN</name>